<dbReference type="HOGENOM" id="CLU_100140_0_0_9"/>
<reference evidence="2 3" key="1">
    <citation type="journal article" date="2008" name="Proc. Natl. Acad. Sci. U.S.A.">
        <title>The genome of Clostridium kluyveri, a strict anaerobe with unique metabolic features.</title>
        <authorList>
            <person name="Seedorf H."/>
            <person name="Fricke W.F."/>
            <person name="Veith B."/>
            <person name="Brueggemann H."/>
            <person name="Liesegang H."/>
            <person name="Strittmatter A."/>
            <person name="Miethke M."/>
            <person name="Buckel W."/>
            <person name="Hinderberger J."/>
            <person name="Li F."/>
            <person name="Hagemeier C."/>
            <person name="Thauer R.K."/>
            <person name="Gottschalk G."/>
        </authorList>
    </citation>
    <scope>NUCLEOTIDE SEQUENCE [LARGE SCALE GENOMIC DNA]</scope>
    <source>
        <strain evidence="3">ATCC 8527 / DSM 555 / NCIMB 10680</strain>
    </source>
</reference>
<name>A5N2E7_CLOK5</name>
<dbReference type="EMBL" id="CP000673">
    <property type="protein sequence ID" value="EDK35293.1"/>
    <property type="molecule type" value="Genomic_DNA"/>
</dbReference>
<feature type="compositionally biased region" description="Basic and acidic residues" evidence="1">
    <location>
        <begin position="85"/>
        <end position="99"/>
    </location>
</feature>
<organism evidence="2 3">
    <name type="scientific">Clostridium kluyveri (strain ATCC 8527 / DSM 555 / NBRC 12016 / NCIMB 10680 / K1)</name>
    <dbReference type="NCBI Taxonomy" id="431943"/>
    <lineage>
        <taxon>Bacteria</taxon>
        <taxon>Bacillati</taxon>
        <taxon>Bacillota</taxon>
        <taxon>Clostridia</taxon>
        <taxon>Eubacteriales</taxon>
        <taxon>Clostridiaceae</taxon>
        <taxon>Clostridium</taxon>
    </lineage>
</organism>
<proteinExistence type="predicted"/>
<feature type="region of interest" description="Disordered" evidence="1">
    <location>
        <begin position="77"/>
        <end position="99"/>
    </location>
</feature>
<dbReference type="RefSeq" id="WP_012103626.1">
    <property type="nucleotide sequence ID" value="NC_009706.1"/>
</dbReference>
<evidence type="ECO:0000313" key="3">
    <source>
        <dbReference type="Proteomes" id="UP000002411"/>
    </source>
</evidence>
<accession>A5N2E7</accession>
<dbReference type="STRING" id="431943.CKL_3290"/>
<sequence>MSYKEKCFEYFSSNKEQGKEDLLKGAVSKFGITRLTAENYYSKWEEEKDVEEAVENIFGKDETNELCENTKFEKETAAVNNKPAKPADKSAKDCEGPAKDSKKRLKIVRLEGEKLSFSIEGKYVTLYTPQSKSIDVKIEDLKDIIAEIQEFMELKEVVM</sequence>
<keyword evidence="3" id="KW-1185">Reference proteome</keyword>
<dbReference type="AlphaFoldDB" id="A5N2E7"/>
<protein>
    <submittedName>
        <fullName evidence="2">Phage-related protein</fullName>
    </submittedName>
</protein>
<dbReference type="KEGG" id="ckl:CKL_3290"/>
<dbReference type="Proteomes" id="UP000002411">
    <property type="component" value="Chromosome"/>
</dbReference>
<evidence type="ECO:0000313" key="2">
    <source>
        <dbReference type="EMBL" id="EDK35293.1"/>
    </source>
</evidence>
<gene>
    <name evidence="2" type="ordered locus">CKL_3290</name>
</gene>
<evidence type="ECO:0000256" key="1">
    <source>
        <dbReference type="SAM" id="MobiDB-lite"/>
    </source>
</evidence>